<accession>A0A4Z2IPA0</accession>
<evidence type="ECO:0000313" key="1">
    <source>
        <dbReference type="EMBL" id="TNN79284.1"/>
    </source>
</evidence>
<name>A0A4Z2IPA0_9TELE</name>
<dbReference type="EMBL" id="SRLO01000066">
    <property type="protein sequence ID" value="TNN79284.1"/>
    <property type="molecule type" value="Genomic_DNA"/>
</dbReference>
<protein>
    <submittedName>
        <fullName evidence="1">Uncharacterized protein</fullName>
    </submittedName>
</protein>
<gene>
    <name evidence="1" type="ORF">EYF80_010529</name>
</gene>
<dbReference type="AlphaFoldDB" id="A0A4Z2IPA0"/>
<keyword evidence="2" id="KW-1185">Reference proteome</keyword>
<organism evidence="1 2">
    <name type="scientific">Liparis tanakae</name>
    <name type="common">Tanaka's snailfish</name>
    <dbReference type="NCBI Taxonomy" id="230148"/>
    <lineage>
        <taxon>Eukaryota</taxon>
        <taxon>Metazoa</taxon>
        <taxon>Chordata</taxon>
        <taxon>Craniata</taxon>
        <taxon>Vertebrata</taxon>
        <taxon>Euteleostomi</taxon>
        <taxon>Actinopterygii</taxon>
        <taxon>Neopterygii</taxon>
        <taxon>Teleostei</taxon>
        <taxon>Neoteleostei</taxon>
        <taxon>Acanthomorphata</taxon>
        <taxon>Eupercaria</taxon>
        <taxon>Perciformes</taxon>
        <taxon>Cottioidei</taxon>
        <taxon>Cottales</taxon>
        <taxon>Liparidae</taxon>
        <taxon>Liparis</taxon>
    </lineage>
</organism>
<dbReference type="Proteomes" id="UP000314294">
    <property type="component" value="Unassembled WGS sequence"/>
</dbReference>
<reference evidence="1 2" key="1">
    <citation type="submission" date="2019-03" db="EMBL/GenBank/DDBJ databases">
        <title>First draft genome of Liparis tanakae, snailfish: a comprehensive survey of snailfish specific genes.</title>
        <authorList>
            <person name="Kim W."/>
            <person name="Song I."/>
            <person name="Jeong J.-H."/>
            <person name="Kim D."/>
            <person name="Kim S."/>
            <person name="Ryu S."/>
            <person name="Song J.Y."/>
            <person name="Lee S.K."/>
        </authorList>
    </citation>
    <scope>NUCLEOTIDE SEQUENCE [LARGE SCALE GENOMIC DNA]</scope>
    <source>
        <tissue evidence="1">Muscle</tissue>
    </source>
</reference>
<evidence type="ECO:0000313" key="2">
    <source>
        <dbReference type="Proteomes" id="UP000314294"/>
    </source>
</evidence>
<proteinExistence type="predicted"/>
<sequence length="165" mass="17824">MSRTTVTDREGVAVICDNTNTSSCVKPTERRGAGERRVLVLTVEGDSAEAAAKTRSERRFRGKRGLLFFSERKTNANRCEPVGAGGGQCVLVGASGGQWGPVGLRERSQTCNHREDWESQCPPPPLPLSSSSPFVCVTVDPCKDGRIKYFSSSVGGFSSRASRIR</sequence>
<comment type="caution">
    <text evidence="1">The sequence shown here is derived from an EMBL/GenBank/DDBJ whole genome shotgun (WGS) entry which is preliminary data.</text>
</comment>